<dbReference type="Gene3D" id="3.40.50.410">
    <property type="entry name" value="von Willebrand factor, type A domain"/>
    <property type="match status" value="1"/>
</dbReference>
<feature type="domain" description="VWFA" evidence="2">
    <location>
        <begin position="107"/>
        <end position="289"/>
    </location>
</feature>
<dbReference type="EMBL" id="JAPNKE010000002">
    <property type="protein sequence ID" value="MCY1004727.1"/>
    <property type="molecule type" value="Genomic_DNA"/>
</dbReference>
<name>A0A9X3EIK6_9BACT</name>
<dbReference type="PROSITE" id="PS51257">
    <property type="entry name" value="PROKAR_LIPOPROTEIN"/>
    <property type="match status" value="1"/>
</dbReference>
<feature type="compositionally biased region" description="Basic and acidic residues" evidence="1">
    <location>
        <begin position="29"/>
        <end position="50"/>
    </location>
</feature>
<feature type="region of interest" description="Disordered" evidence="1">
    <location>
        <begin position="25"/>
        <end position="50"/>
    </location>
</feature>
<dbReference type="InterPro" id="IPR051266">
    <property type="entry name" value="CLCR"/>
</dbReference>
<dbReference type="SMART" id="SM00327">
    <property type="entry name" value="VWA"/>
    <property type="match status" value="1"/>
</dbReference>
<sequence length="486" mass="52004">MSKPRPSSQVPFVFTMSALLVTSGCTGKGEPRREASSEPAKAEAKAEARAEAPVPGGLGWVMTSGSVKLEVLPQFEVLDRRSGTLDVHLLLRLRGEGEVVGERPPLDLAVVLDRSGSMAGEKLLAVKQATLDLLKELKPRDRLTLIAYDSEVEVLTERVVADEAGLAAARKAVLAITDRGGTALGPALFRGFEVFDPKTRKESELRHLMLLSDGQANEGEKDPLVLGQRARENFGQGVSVSTLGVGLDYNEELMTRLADQGGGRYHFIQGTDAISRVLSDEFAGLVATVASGIEVTMQMAPGVQVRQVHGYSWQETPQGASILVGSLAAQQVREIVVKLQVNFGTGATGQLALGTIDLRAKDQTQQGRPVDGKLALSAPTSADAEEVRRSERTEVTVRVAEVESAAQMQAAAVAVDSGDYDKARKVLKDSVVALEQQQKATPSPKLAKQIEELKEAESGLDMARQSAEQAKIYGKQSKAKAYKLGK</sequence>
<gene>
    <name evidence="3" type="ORF">OV079_03900</name>
</gene>
<proteinExistence type="predicted"/>
<feature type="region of interest" description="Disordered" evidence="1">
    <location>
        <begin position="363"/>
        <end position="386"/>
    </location>
</feature>
<dbReference type="InterPro" id="IPR036465">
    <property type="entry name" value="vWFA_dom_sf"/>
</dbReference>
<dbReference type="Pfam" id="PF00092">
    <property type="entry name" value="VWA"/>
    <property type="match status" value="1"/>
</dbReference>
<dbReference type="AlphaFoldDB" id="A0A9X3EIK6"/>
<dbReference type="InterPro" id="IPR002035">
    <property type="entry name" value="VWF_A"/>
</dbReference>
<dbReference type="RefSeq" id="WP_267766307.1">
    <property type="nucleotide sequence ID" value="NZ_JAPNKE010000002.1"/>
</dbReference>
<dbReference type="PANTHER" id="PTHR10579:SF43">
    <property type="entry name" value="ZINC FINGER (C3HC4-TYPE RING FINGER) FAMILY PROTEIN"/>
    <property type="match status" value="1"/>
</dbReference>
<dbReference type="PANTHER" id="PTHR10579">
    <property type="entry name" value="CALCIUM-ACTIVATED CHLORIDE CHANNEL REGULATOR"/>
    <property type="match status" value="1"/>
</dbReference>
<evidence type="ECO:0000259" key="2">
    <source>
        <dbReference type="PROSITE" id="PS50234"/>
    </source>
</evidence>
<evidence type="ECO:0000256" key="1">
    <source>
        <dbReference type="SAM" id="MobiDB-lite"/>
    </source>
</evidence>
<keyword evidence="4" id="KW-1185">Reference proteome</keyword>
<dbReference type="Proteomes" id="UP001150924">
    <property type="component" value="Unassembled WGS sequence"/>
</dbReference>
<dbReference type="SUPFAM" id="SSF53300">
    <property type="entry name" value="vWA-like"/>
    <property type="match status" value="1"/>
</dbReference>
<dbReference type="PROSITE" id="PS50234">
    <property type="entry name" value="VWFA"/>
    <property type="match status" value="1"/>
</dbReference>
<reference evidence="3" key="1">
    <citation type="submission" date="2022-11" db="EMBL/GenBank/DDBJ databases">
        <title>Minimal conservation of predation-associated metabolite biosynthetic gene clusters underscores biosynthetic potential of Myxococcota including descriptions for ten novel species: Archangium lansinium sp. nov., Myxococcus landrumus sp. nov., Nannocystis bai.</title>
        <authorList>
            <person name="Ahearne A."/>
            <person name="Stevens C."/>
            <person name="Phillips K."/>
        </authorList>
    </citation>
    <scope>NUCLEOTIDE SEQUENCE</scope>
    <source>
        <strain evidence="3">Na p29</strain>
    </source>
</reference>
<protein>
    <submittedName>
        <fullName evidence="3">VWA domain-containing protein</fullName>
    </submittedName>
</protein>
<organism evidence="3 4">
    <name type="scientific">Nannocystis pusilla</name>
    <dbReference type="NCBI Taxonomy" id="889268"/>
    <lineage>
        <taxon>Bacteria</taxon>
        <taxon>Pseudomonadati</taxon>
        <taxon>Myxococcota</taxon>
        <taxon>Polyangia</taxon>
        <taxon>Nannocystales</taxon>
        <taxon>Nannocystaceae</taxon>
        <taxon>Nannocystis</taxon>
    </lineage>
</organism>
<comment type="caution">
    <text evidence="3">The sequence shown here is derived from an EMBL/GenBank/DDBJ whole genome shotgun (WGS) entry which is preliminary data.</text>
</comment>
<evidence type="ECO:0000313" key="4">
    <source>
        <dbReference type="Proteomes" id="UP001150924"/>
    </source>
</evidence>
<evidence type="ECO:0000313" key="3">
    <source>
        <dbReference type="EMBL" id="MCY1004727.1"/>
    </source>
</evidence>
<accession>A0A9X3EIK6</accession>